<dbReference type="AlphaFoldDB" id="A0A0C2T1S4"/>
<proteinExistence type="predicted"/>
<accession>A0A0C2T1S4</accession>
<sequence>MSPTVFHNTIWYSGRQGLSLLGYPGLVDLHHRKDGVEEGIGMEADNQQVGIIHCHLAKEMRALNALNTCEQ</sequence>
<dbReference type="InParanoid" id="A0A0C2T1S4"/>
<keyword evidence="2" id="KW-1185">Reference proteome</keyword>
<dbReference type="HOGENOM" id="CLU_2739526_0_0_1"/>
<reference evidence="1 2" key="1">
    <citation type="submission" date="2014-04" db="EMBL/GenBank/DDBJ databases">
        <title>Evolutionary Origins and Diversification of the Mycorrhizal Mutualists.</title>
        <authorList>
            <consortium name="DOE Joint Genome Institute"/>
            <consortium name="Mycorrhizal Genomics Consortium"/>
            <person name="Kohler A."/>
            <person name="Kuo A."/>
            <person name="Nagy L.G."/>
            <person name="Floudas D."/>
            <person name="Copeland A."/>
            <person name="Barry K.W."/>
            <person name="Cichocki N."/>
            <person name="Veneault-Fourrey C."/>
            <person name="LaButti K."/>
            <person name="Lindquist E.A."/>
            <person name="Lipzen A."/>
            <person name="Lundell T."/>
            <person name="Morin E."/>
            <person name="Murat C."/>
            <person name="Riley R."/>
            <person name="Ohm R."/>
            <person name="Sun H."/>
            <person name="Tunlid A."/>
            <person name="Henrissat B."/>
            <person name="Grigoriev I.V."/>
            <person name="Hibbett D.S."/>
            <person name="Martin F."/>
        </authorList>
    </citation>
    <scope>NUCLEOTIDE SEQUENCE [LARGE SCALE GENOMIC DNA]</scope>
    <source>
        <strain evidence="1 2">Koide BX008</strain>
    </source>
</reference>
<evidence type="ECO:0000313" key="2">
    <source>
        <dbReference type="Proteomes" id="UP000054549"/>
    </source>
</evidence>
<dbReference type="Proteomes" id="UP000054549">
    <property type="component" value="Unassembled WGS sequence"/>
</dbReference>
<gene>
    <name evidence="1" type="ORF">M378DRAFT_168145</name>
</gene>
<organism evidence="1 2">
    <name type="scientific">Amanita muscaria (strain Koide BX008)</name>
    <dbReference type="NCBI Taxonomy" id="946122"/>
    <lineage>
        <taxon>Eukaryota</taxon>
        <taxon>Fungi</taxon>
        <taxon>Dikarya</taxon>
        <taxon>Basidiomycota</taxon>
        <taxon>Agaricomycotina</taxon>
        <taxon>Agaricomycetes</taxon>
        <taxon>Agaricomycetidae</taxon>
        <taxon>Agaricales</taxon>
        <taxon>Pluteineae</taxon>
        <taxon>Amanitaceae</taxon>
        <taxon>Amanita</taxon>
    </lineage>
</organism>
<name>A0A0C2T1S4_AMAMK</name>
<dbReference type="EMBL" id="KN818299">
    <property type="protein sequence ID" value="KIL60409.1"/>
    <property type="molecule type" value="Genomic_DNA"/>
</dbReference>
<protein>
    <submittedName>
        <fullName evidence="1">Uncharacterized protein</fullName>
    </submittedName>
</protein>
<evidence type="ECO:0000313" key="1">
    <source>
        <dbReference type="EMBL" id="KIL60409.1"/>
    </source>
</evidence>